<comment type="caution">
    <text evidence="2">The sequence shown here is derived from an EMBL/GenBank/DDBJ whole genome shotgun (WGS) entry which is preliminary data.</text>
</comment>
<evidence type="ECO:0000313" key="3">
    <source>
        <dbReference type="Proteomes" id="UP000256645"/>
    </source>
</evidence>
<dbReference type="EMBL" id="PDLM01000016">
    <property type="protein sequence ID" value="RDW59461.1"/>
    <property type="molecule type" value="Genomic_DNA"/>
</dbReference>
<organism evidence="2 3">
    <name type="scientific">Coleophoma cylindrospora</name>
    <dbReference type="NCBI Taxonomy" id="1849047"/>
    <lineage>
        <taxon>Eukaryota</taxon>
        <taxon>Fungi</taxon>
        <taxon>Dikarya</taxon>
        <taxon>Ascomycota</taxon>
        <taxon>Pezizomycotina</taxon>
        <taxon>Leotiomycetes</taxon>
        <taxon>Helotiales</taxon>
        <taxon>Dermateaceae</taxon>
        <taxon>Coleophoma</taxon>
    </lineage>
</organism>
<feature type="region of interest" description="Disordered" evidence="1">
    <location>
        <begin position="50"/>
        <end position="75"/>
    </location>
</feature>
<dbReference type="Proteomes" id="UP000256645">
    <property type="component" value="Unassembled WGS sequence"/>
</dbReference>
<evidence type="ECO:0000313" key="2">
    <source>
        <dbReference type="EMBL" id="RDW59461.1"/>
    </source>
</evidence>
<dbReference type="AlphaFoldDB" id="A0A3D8QCJ3"/>
<gene>
    <name evidence="2" type="ORF">BP6252_12548</name>
</gene>
<keyword evidence="3" id="KW-1185">Reference proteome</keyword>
<reference evidence="2 3" key="1">
    <citation type="journal article" date="2018" name="IMA Fungus">
        <title>IMA Genome-F 9: Draft genome sequence of Annulohypoxylon stygium, Aspergillus mulundensis, Berkeleyomyces basicola (syn. Thielaviopsis basicola), Ceratocystis smalleyi, two Cercospora beticola strains, Coleophoma cylindrospora, Fusarium fracticaudum, Phialophora cf. hyalina, and Morchella septimelata.</title>
        <authorList>
            <person name="Wingfield B.D."/>
            <person name="Bills G.F."/>
            <person name="Dong Y."/>
            <person name="Huang W."/>
            <person name="Nel W.J."/>
            <person name="Swalarsk-Parry B.S."/>
            <person name="Vaghefi N."/>
            <person name="Wilken P.M."/>
            <person name="An Z."/>
            <person name="de Beer Z.W."/>
            <person name="De Vos L."/>
            <person name="Chen L."/>
            <person name="Duong T.A."/>
            <person name="Gao Y."/>
            <person name="Hammerbacher A."/>
            <person name="Kikkert J.R."/>
            <person name="Li Y."/>
            <person name="Li H."/>
            <person name="Li K."/>
            <person name="Li Q."/>
            <person name="Liu X."/>
            <person name="Ma X."/>
            <person name="Naidoo K."/>
            <person name="Pethybridge S.J."/>
            <person name="Sun J."/>
            <person name="Steenkamp E.T."/>
            <person name="van der Nest M.A."/>
            <person name="van Wyk S."/>
            <person name="Wingfield M.J."/>
            <person name="Xiong C."/>
            <person name="Yue Q."/>
            <person name="Zhang X."/>
        </authorList>
    </citation>
    <scope>NUCLEOTIDE SEQUENCE [LARGE SCALE GENOMIC DNA]</scope>
    <source>
        <strain evidence="2 3">BP6252</strain>
    </source>
</reference>
<accession>A0A3D8QCJ3</accession>
<proteinExistence type="predicted"/>
<protein>
    <submittedName>
        <fullName evidence="2">Uncharacterized protein</fullName>
    </submittedName>
</protein>
<sequence>MATVMINGLAVVAMDGQTSQVTRCWHRSIGSFGEHLWIIVVVVLAASPPKAKAARRRPTPPHTREPRQPTTALDGFPSSVAALGHAAAPAHAIRRRATTRRGRVVPYSGPDCGAARTLADAATASSPANADVSMDMIEGERASSAPLGMTNVQHEIRAGVMLRVPLLA</sequence>
<evidence type="ECO:0000256" key="1">
    <source>
        <dbReference type="SAM" id="MobiDB-lite"/>
    </source>
</evidence>
<name>A0A3D8QCJ3_9HELO</name>